<evidence type="ECO:0008006" key="5">
    <source>
        <dbReference type="Google" id="ProtNLM"/>
    </source>
</evidence>
<evidence type="ECO:0000313" key="4">
    <source>
        <dbReference type="Proteomes" id="UP001519460"/>
    </source>
</evidence>
<proteinExistence type="inferred from homology"/>
<keyword evidence="4" id="KW-1185">Reference proteome</keyword>
<dbReference type="Proteomes" id="UP001519460">
    <property type="component" value="Unassembled WGS sequence"/>
</dbReference>
<dbReference type="InterPro" id="IPR017853">
    <property type="entry name" value="GH"/>
</dbReference>
<feature type="chain" id="PRO_5044869549" description="Heparanase" evidence="2">
    <location>
        <begin position="23"/>
        <end position="1021"/>
    </location>
</feature>
<reference evidence="3 4" key="1">
    <citation type="journal article" date="2023" name="Sci. Data">
        <title>Genome assembly of the Korean intertidal mud-creeper Batillaria attramentaria.</title>
        <authorList>
            <person name="Patra A.K."/>
            <person name="Ho P.T."/>
            <person name="Jun S."/>
            <person name="Lee S.J."/>
            <person name="Kim Y."/>
            <person name="Won Y.J."/>
        </authorList>
    </citation>
    <scope>NUCLEOTIDE SEQUENCE [LARGE SCALE GENOMIC DNA]</scope>
    <source>
        <strain evidence="3">Wonlab-2016</strain>
    </source>
</reference>
<dbReference type="AlphaFoldDB" id="A0ABD0KF92"/>
<feature type="signal peptide" evidence="2">
    <location>
        <begin position="1"/>
        <end position="22"/>
    </location>
</feature>
<dbReference type="SUPFAM" id="SSF51445">
    <property type="entry name" value="(Trans)glycosidases"/>
    <property type="match status" value="2"/>
</dbReference>
<evidence type="ECO:0000256" key="2">
    <source>
        <dbReference type="SAM" id="SignalP"/>
    </source>
</evidence>
<dbReference type="Gene3D" id="3.20.20.80">
    <property type="entry name" value="Glycosidases"/>
    <property type="match status" value="2"/>
</dbReference>
<comment type="similarity">
    <text evidence="1">Belongs to the glycosyl hydrolase 79 family.</text>
</comment>
<dbReference type="InterPro" id="IPR005199">
    <property type="entry name" value="Glyco_hydro_79"/>
</dbReference>
<keyword evidence="2" id="KW-0732">Signal</keyword>
<gene>
    <name evidence="3" type="ORF">BaRGS_00022987</name>
</gene>
<accession>A0ABD0KF92</accession>
<protein>
    <recommendedName>
        <fullName evidence="5">Heparanase</fullName>
    </recommendedName>
</protein>
<sequence>MTRHAFLLLGLVMHLGYFRVSGGSISEQRSGHAHVGGGASSVSAVQAYVNLTQEVNTIGSHFVGVTLDARLVSENWDTLDFGSQKVLNLAQALAPAYLRLGGTMADCMGYLPSKLEPPREPYWDKCTNYTRNHTGFNMTGITWTEAPLSHKSEWSNRCVFSMAVTQWEAVNHFVENVGFDFIMDLNVLHRYVDDAWYPENTRQLLDFSAANNFRIAGFELGNEYDLFKAKFDYNMPAYRFSRDYISLQIFLGMYPLYASSMILGPETASVKPEYFQEFLVAGGADIVRASTFHHYYFAASGSDVSNFTDVWVMESLRGYLSSALTQSRSVRPTLRSWLSETSSSYDGGTPNISDRFVAGFLWLDKLGLCAEMGIETVIRQAFYGKNYALIDRDLNPNPVAPDCTLLLILGVAIDNINLISRKDYWLTLLFKQLVSGPVFTVNAGQHVRMYAACAVSDRPASGPLVVYYLNPNNASQVLELPQFMGDKLLLYILTPGDSDGLTSKFVALNGKKLEMNGDELPELTPLTTDSSSVVMPAYSFGQKHSMKFKSPFLWSLVSFHLLVTCRHVSVSATPVSEDARKRASSDDAIQVHVNLEQRRNTIGSHFVGVTLDSSQAAANWGNLDFSSRKVQNLARALTPSYLRFGGTRADCMHFASDFGAHDSVSTDKRAAATGTFVDRCVAAPGRHYATFDLSETQWQELNQFIQTVGFDFIYDVNVLQRTPDDAWSPDNTRQLLQFSVAKNYSIVGFELGNEYNLFKRNFNYTMTPAQLAHDYHSLQSLLREFPKYSSSFLLGPEVSSQRGYFTEFLSAGVADILRASTFHQYYFSGKTSVVSNFTDVHVMDSLRHQIRTALTGTHSVNPQLPVWLSETSSSYSGGTPHVSDRFAAGFLWLDKLGVSAEMGLETVLRQSFYGGSYGLIDGNLNPNPDYWLTLLYKRLVRGSVFTVSGRQDVRLYAACANTDNFVSLNGVKVGMHGDNLPHLSPVNRNAGPVVAPPYSFGFVVLPDVRENLCLRPGEIVG</sequence>
<comment type="caution">
    <text evidence="3">The sequence shown here is derived from an EMBL/GenBank/DDBJ whole genome shotgun (WGS) entry which is preliminary data.</text>
</comment>
<organism evidence="3 4">
    <name type="scientific">Batillaria attramentaria</name>
    <dbReference type="NCBI Taxonomy" id="370345"/>
    <lineage>
        <taxon>Eukaryota</taxon>
        <taxon>Metazoa</taxon>
        <taxon>Spiralia</taxon>
        <taxon>Lophotrochozoa</taxon>
        <taxon>Mollusca</taxon>
        <taxon>Gastropoda</taxon>
        <taxon>Caenogastropoda</taxon>
        <taxon>Sorbeoconcha</taxon>
        <taxon>Cerithioidea</taxon>
        <taxon>Batillariidae</taxon>
        <taxon>Batillaria</taxon>
    </lineage>
</organism>
<dbReference type="Pfam" id="PF03662">
    <property type="entry name" value="Glyco_hydro_79n"/>
    <property type="match status" value="2"/>
</dbReference>
<name>A0ABD0KF92_9CAEN</name>
<dbReference type="PANTHER" id="PTHR46145:SF4">
    <property type="entry name" value="HEPARANASE"/>
    <property type="match status" value="1"/>
</dbReference>
<evidence type="ECO:0000256" key="1">
    <source>
        <dbReference type="ARBA" id="ARBA00009800"/>
    </source>
</evidence>
<evidence type="ECO:0000313" key="3">
    <source>
        <dbReference type="EMBL" id="KAK7485806.1"/>
    </source>
</evidence>
<dbReference type="EMBL" id="JACVVK020000189">
    <property type="protein sequence ID" value="KAK7485806.1"/>
    <property type="molecule type" value="Genomic_DNA"/>
</dbReference>
<dbReference type="PANTHER" id="PTHR46145">
    <property type="entry name" value="HEPARANASE"/>
    <property type="match status" value="1"/>
</dbReference>